<evidence type="ECO:0000313" key="7">
    <source>
        <dbReference type="Proteomes" id="UP001253637"/>
    </source>
</evidence>
<feature type="domain" description="GRF-type" evidence="5">
    <location>
        <begin position="270"/>
        <end position="313"/>
    </location>
</feature>
<evidence type="ECO:0000313" key="6">
    <source>
        <dbReference type="EMBL" id="BCU03735.1"/>
    </source>
</evidence>
<reference evidence="6" key="1">
    <citation type="submission" date="2021-04" db="EMBL/GenBank/DDBJ databases">
        <title>Draft Genome Sequence of Pandoravirus japonicus, Isolated from the Sabaishi River of Niigata, Japan.</title>
        <authorList>
            <person name="Hosokawa N."/>
            <person name="Takahashi H."/>
            <person name="Aoki K."/>
            <person name="Takemura M."/>
        </authorList>
    </citation>
    <scope>NUCLEOTIDE SEQUENCE</scope>
</reference>
<proteinExistence type="predicted"/>
<dbReference type="EMBL" id="LC625835">
    <property type="protein sequence ID" value="BCU03735.1"/>
    <property type="molecule type" value="Genomic_DNA"/>
</dbReference>
<accession>A0A811BT44</accession>
<name>A0A811BT44_9VIRU</name>
<keyword evidence="2 6" id="KW-0863">Zinc-finger</keyword>
<keyword evidence="3" id="KW-0862">Zinc</keyword>
<sequence length="704" mass="74693">MQPHQPHERPTSAPLPEPKRQRVDGPTPPVCVSAHDDDGDDAAFWLAAVQETSAIAVRGPTQAVAPAMSRAAQPYAPAAAPRPALPPHASRPATCQSGVSAPPGAMRSATAPLGARSHMAPTASKGATMPSPRQTAAAALPPPCLFGVSSVPRVRPPMAGADEPDDSHQRGGFSRAQRQAPMSPPALASPQCPQKPPSLSSSSPSMIVQRPPTLFTAAKPALPPPVITPYVAPSPSSSSASSSSSSSYGRGDSQVRPGHETPIEGIFCNCRGGTRETKTAVTKGGANAGRRYYVCPQRNQSGGCPFWLWHDEHGKARDAPTRDPRAPHYREHLAHDLLHASGGRTAERLVVLAREAAAAGSTPRAATASATSVPCGLEGATACNDQKAIANAWIEAVADRWHVTRPVATDPSETDAAGAARRMPLVDLDLPMGDTARAACHPHTARQIACTALLAHMFALRGWRVVVQPPQMAFYQHVHLYIARGRYDKEAYWVRVEPAQRLDPRDPPDTPVQYESLWVQTAGPHPDSPGWLTGSHVDLVAFEGAEGFLLVDRRRLWRYIDRHVMRAPGKTVDQTPTATAGPSEPAVVTDPAQADHRLLDMGAVGLCPHERRTLLGLEALFQHDDVDRQRHRDAPAKSKVVIEETLFFDRAIAGPYLARMGRPALPVPGTLDPTQAIGSAIVADAAAAPQDGAGGMVAPQQDGA</sequence>
<feature type="compositionally biased region" description="Basic and acidic residues" evidence="4">
    <location>
        <begin position="1"/>
        <end position="10"/>
    </location>
</feature>
<dbReference type="Proteomes" id="UP001253637">
    <property type="component" value="Segment"/>
</dbReference>
<evidence type="ECO:0000256" key="1">
    <source>
        <dbReference type="ARBA" id="ARBA00022723"/>
    </source>
</evidence>
<keyword evidence="1" id="KW-0479">Metal-binding</keyword>
<evidence type="ECO:0000256" key="2">
    <source>
        <dbReference type="ARBA" id="ARBA00022771"/>
    </source>
</evidence>
<protein>
    <submittedName>
        <fullName evidence="6">Zinc-finger domain containing protein</fullName>
    </submittedName>
</protein>
<evidence type="ECO:0000256" key="3">
    <source>
        <dbReference type="ARBA" id="ARBA00022833"/>
    </source>
</evidence>
<dbReference type="InterPro" id="IPR010666">
    <property type="entry name" value="Znf_GRF"/>
</dbReference>
<dbReference type="Pfam" id="PF06839">
    <property type="entry name" value="Zn_ribbon_GRF"/>
    <property type="match status" value="1"/>
</dbReference>
<dbReference type="GO" id="GO:0008270">
    <property type="term" value="F:zinc ion binding"/>
    <property type="evidence" value="ECO:0007669"/>
    <property type="project" value="UniProtKB-KW"/>
</dbReference>
<organism evidence="6 7">
    <name type="scientific">Pandoravirus japonicus</name>
    <dbReference type="NCBI Taxonomy" id="2823154"/>
    <lineage>
        <taxon>Viruses</taxon>
        <taxon>Pandoravirus</taxon>
    </lineage>
</organism>
<feature type="compositionally biased region" description="Low complexity" evidence="4">
    <location>
        <begin position="70"/>
        <end position="93"/>
    </location>
</feature>
<feature type="compositionally biased region" description="Low complexity" evidence="4">
    <location>
        <begin position="233"/>
        <end position="247"/>
    </location>
</feature>
<feature type="region of interest" description="Disordered" evidence="4">
    <location>
        <begin position="66"/>
        <end position="207"/>
    </location>
</feature>
<evidence type="ECO:0000256" key="4">
    <source>
        <dbReference type="SAM" id="MobiDB-lite"/>
    </source>
</evidence>
<evidence type="ECO:0000259" key="5">
    <source>
        <dbReference type="PROSITE" id="PS51999"/>
    </source>
</evidence>
<feature type="compositionally biased region" description="Low complexity" evidence="4">
    <location>
        <begin position="189"/>
        <end position="205"/>
    </location>
</feature>
<feature type="region of interest" description="Disordered" evidence="4">
    <location>
        <begin position="1"/>
        <end position="36"/>
    </location>
</feature>
<feature type="region of interest" description="Disordered" evidence="4">
    <location>
        <begin position="232"/>
        <end position="264"/>
    </location>
</feature>
<dbReference type="PROSITE" id="PS51999">
    <property type="entry name" value="ZF_GRF"/>
    <property type="match status" value="1"/>
</dbReference>